<keyword evidence="4" id="KW-0808">Transferase</keyword>
<name>A0A6M0GZA3_9CLOT</name>
<dbReference type="Gene3D" id="3.60.140.10">
    <property type="entry name" value="CNF1/YfiH-like putative cysteine hydrolases"/>
    <property type="match status" value="1"/>
</dbReference>
<evidence type="ECO:0000313" key="13">
    <source>
        <dbReference type="Proteomes" id="UP000481872"/>
    </source>
</evidence>
<evidence type="ECO:0000256" key="6">
    <source>
        <dbReference type="ARBA" id="ARBA00022801"/>
    </source>
</evidence>
<evidence type="ECO:0000256" key="5">
    <source>
        <dbReference type="ARBA" id="ARBA00022723"/>
    </source>
</evidence>
<keyword evidence="6" id="KW-0378">Hydrolase</keyword>
<dbReference type="GO" id="GO:0016787">
    <property type="term" value="F:hydrolase activity"/>
    <property type="evidence" value="ECO:0007669"/>
    <property type="project" value="UniProtKB-KW"/>
</dbReference>
<proteinExistence type="inferred from homology"/>
<dbReference type="Pfam" id="PF02578">
    <property type="entry name" value="Cu-oxidase_4"/>
    <property type="match status" value="1"/>
</dbReference>
<dbReference type="PANTHER" id="PTHR30616">
    <property type="entry name" value="UNCHARACTERIZED PROTEIN YFIH"/>
    <property type="match status" value="1"/>
</dbReference>
<comment type="catalytic activity">
    <reaction evidence="1">
        <text>inosine + phosphate = alpha-D-ribose 1-phosphate + hypoxanthine</text>
        <dbReference type="Rhea" id="RHEA:27646"/>
        <dbReference type="ChEBI" id="CHEBI:17368"/>
        <dbReference type="ChEBI" id="CHEBI:17596"/>
        <dbReference type="ChEBI" id="CHEBI:43474"/>
        <dbReference type="ChEBI" id="CHEBI:57720"/>
        <dbReference type="EC" id="2.4.2.1"/>
    </reaction>
    <physiologicalReaction direction="left-to-right" evidence="1">
        <dbReference type="Rhea" id="RHEA:27647"/>
    </physiologicalReaction>
</comment>
<evidence type="ECO:0000313" key="12">
    <source>
        <dbReference type="EMBL" id="NEU03825.1"/>
    </source>
</evidence>
<comment type="catalytic activity">
    <reaction evidence="10">
        <text>S-methyl-5'-thioadenosine + phosphate = 5-(methylsulfanyl)-alpha-D-ribose 1-phosphate + adenine</text>
        <dbReference type="Rhea" id="RHEA:11852"/>
        <dbReference type="ChEBI" id="CHEBI:16708"/>
        <dbReference type="ChEBI" id="CHEBI:17509"/>
        <dbReference type="ChEBI" id="CHEBI:43474"/>
        <dbReference type="ChEBI" id="CHEBI:58533"/>
        <dbReference type="EC" id="2.4.2.28"/>
    </reaction>
    <physiologicalReaction direction="left-to-right" evidence="10">
        <dbReference type="Rhea" id="RHEA:11853"/>
    </physiologicalReaction>
</comment>
<dbReference type="NCBIfam" id="TIGR00726">
    <property type="entry name" value="peptidoglycan editing factor PgeF"/>
    <property type="match status" value="1"/>
</dbReference>
<comment type="caution">
    <text evidence="12">The sequence shown here is derived from an EMBL/GenBank/DDBJ whole genome shotgun (WGS) entry which is preliminary data.</text>
</comment>
<organism evidence="12 13">
    <name type="scientific">Clostridium senegalense</name>
    <dbReference type="NCBI Taxonomy" id="1465809"/>
    <lineage>
        <taxon>Bacteria</taxon>
        <taxon>Bacillati</taxon>
        <taxon>Bacillota</taxon>
        <taxon>Clostridia</taxon>
        <taxon>Eubacteriales</taxon>
        <taxon>Clostridiaceae</taxon>
        <taxon>Clostridium</taxon>
    </lineage>
</organism>
<dbReference type="SUPFAM" id="SSF64438">
    <property type="entry name" value="CNF1/YfiH-like putative cysteine hydrolases"/>
    <property type="match status" value="1"/>
</dbReference>
<evidence type="ECO:0000256" key="4">
    <source>
        <dbReference type="ARBA" id="ARBA00022679"/>
    </source>
</evidence>
<sequence length="239" mass="27753">MEIKNINGYEFLTFQNDCAEIVFSTSKQGLNLNKNLNIGLENLDKVKGFFKLDNIEYLNQIHSDIIYSYNEKSIKELDGDSIITNKRNIGIGIFTADCVPVIIVDNKEKVIAAIHSGWKGTYEKIVLKTINKMVKDYNINPKDLSIYIGPHNRSCCYEVSQELIEKFKNLDIYKNININQGRYLDLEKCIFAQLALIGVEKENINTIKLCTYCCENYKLYSYRKIDEREGRLFSFVYMK</sequence>
<dbReference type="PANTHER" id="PTHR30616:SF2">
    <property type="entry name" value="PURINE NUCLEOSIDE PHOSPHORYLASE LACC1"/>
    <property type="match status" value="1"/>
</dbReference>
<dbReference type="RefSeq" id="WP_061995482.1">
    <property type="nucleotide sequence ID" value="NZ_JAAGPU010000003.1"/>
</dbReference>
<dbReference type="Proteomes" id="UP000481872">
    <property type="component" value="Unassembled WGS sequence"/>
</dbReference>
<gene>
    <name evidence="12" type="primary">pgeF</name>
    <name evidence="12" type="ORF">G3M99_02935</name>
</gene>
<dbReference type="AlphaFoldDB" id="A0A6M0GZA3"/>
<protein>
    <recommendedName>
        <fullName evidence="11">Purine nucleoside phosphorylase</fullName>
    </recommendedName>
</protein>
<keyword evidence="13" id="KW-1185">Reference proteome</keyword>
<dbReference type="GO" id="GO:0017061">
    <property type="term" value="F:S-methyl-5-thioadenosine phosphorylase activity"/>
    <property type="evidence" value="ECO:0007669"/>
    <property type="project" value="UniProtKB-EC"/>
</dbReference>
<comment type="function">
    <text evidence="2">Purine nucleoside enzyme that catalyzes the phosphorolysis of adenosine and inosine nucleosides, yielding D-ribose 1-phosphate and the respective free bases, adenine and hypoxanthine. Also catalyzes the phosphorolysis of S-methyl-5'-thioadenosine into adenine and S-methyl-5-thio-alpha-D-ribose 1-phosphate. Also has adenosine deaminase activity.</text>
</comment>
<keyword evidence="5" id="KW-0479">Metal-binding</keyword>
<evidence type="ECO:0000256" key="11">
    <source>
        <dbReference type="RuleBase" id="RU361274"/>
    </source>
</evidence>
<reference evidence="12 13" key="1">
    <citation type="submission" date="2020-02" db="EMBL/GenBank/DDBJ databases">
        <title>Genome assembly of a novel Clostridium senegalense strain.</title>
        <authorList>
            <person name="Gupta T.B."/>
            <person name="Jauregui R."/>
            <person name="Maclean P."/>
            <person name="Nawarathana A."/>
            <person name="Brightwell G."/>
        </authorList>
    </citation>
    <scope>NUCLEOTIDE SEQUENCE [LARGE SCALE GENOMIC DNA]</scope>
    <source>
        <strain evidence="12 13">AGRFS4</strain>
    </source>
</reference>
<evidence type="ECO:0000256" key="3">
    <source>
        <dbReference type="ARBA" id="ARBA00007353"/>
    </source>
</evidence>
<comment type="similarity">
    <text evidence="3 11">Belongs to the purine nucleoside phosphorylase YfiH/LACC1 family.</text>
</comment>
<dbReference type="EMBL" id="JAAGPU010000003">
    <property type="protein sequence ID" value="NEU03825.1"/>
    <property type="molecule type" value="Genomic_DNA"/>
</dbReference>
<comment type="catalytic activity">
    <reaction evidence="9">
        <text>adenosine + phosphate = alpha-D-ribose 1-phosphate + adenine</text>
        <dbReference type="Rhea" id="RHEA:27642"/>
        <dbReference type="ChEBI" id="CHEBI:16335"/>
        <dbReference type="ChEBI" id="CHEBI:16708"/>
        <dbReference type="ChEBI" id="CHEBI:43474"/>
        <dbReference type="ChEBI" id="CHEBI:57720"/>
        <dbReference type="EC" id="2.4.2.1"/>
    </reaction>
    <physiologicalReaction direction="left-to-right" evidence="9">
        <dbReference type="Rhea" id="RHEA:27643"/>
    </physiologicalReaction>
</comment>
<dbReference type="GO" id="GO:0005507">
    <property type="term" value="F:copper ion binding"/>
    <property type="evidence" value="ECO:0007669"/>
    <property type="project" value="TreeGrafter"/>
</dbReference>
<evidence type="ECO:0000256" key="8">
    <source>
        <dbReference type="ARBA" id="ARBA00047989"/>
    </source>
</evidence>
<dbReference type="InterPro" id="IPR003730">
    <property type="entry name" value="Cu_polyphenol_OxRdtase"/>
</dbReference>
<keyword evidence="7" id="KW-0862">Zinc</keyword>
<evidence type="ECO:0000256" key="1">
    <source>
        <dbReference type="ARBA" id="ARBA00000553"/>
    </source>
</evidence>
<accession>A0A6M0GZA3</accession>
<evidence type="ECO:0000256" key="7">
    <source>
        <dbReference type="ARBA" id="ARBA00022833"/>
    </source>
</evidence>
<evidence type="ECO:0000256" key="9">
    <source>
        <dbReference type="ARBA" id="ARBA00048968"/>
    </source>
</evidence>
<dbReference type="InterPro" id="IPR011324">
    <property type="entry name" value="Cytotoxic_necrot_fac-like_cat"/>
</dbReference>
<dbReference type="InterPro" id="IPR038371">
    <property type="entry name" value="Cu_polyphenol_OxRdtase_sf"/>
</dbReference>
<comment type="catalytic activity">
    <reaction evidence="8">
        <text>adenosine + H2O + H(+) = inosine + NH4(+)</text>
        <dbReference type="Rhea" id="RHEA:24408"/>
        <dbReference type="ChEBI" id="CHEBI:15377"/>
        <dbReference type="ChEBI" id="CHEBI:15378"/>
        <dbReference type="ChEBI" id="CHEBI:16335"/>
        <dbReference type="ChEBI" id="CHEBI:17596"/>
        <dbReference type="ChEBI" id="CHEBI:28938"/>
        <dbReference type="EC" id="3.5.4.4"/>
    </reaction>
    <physiologicalReaction direction="left-to-right" evidence="8">
        <dbReference type="Rhea" id="RHEA:24409"/>
    </physiologicalReaction>
</comment>
<evidence type="ECO:0000256" key="10">
    <source>
        <dbReference type="ARBA" id="ARBA00049893"/>
    </source>
</evidence>
<dbReference type="CDD" id="cd16833">
    <property type="entry name" value="YfiH"/>
    <property type="match status" value="1"/>
</dbReference>
<evidence type="ECO:0000256" key="2">
    <source>
        <dbReference type="ARBA" id="ARBA00003215"/>
    </source>
</evidence>